<dbReference type="STRING" id="574376.BAMA_08140"/>
<dbReference type="GO" id="GO:0046872">
    <property type="term" value="F:metal ion binding"/>
    <property type="evidence" value="ECO:0007669"/>
    <property type="project" value="UniProtKB-KW"/>
</dbReference>
<dbReference type="InterPro" id="IPR037523">
    <property type="entry name" value="VOC_core"/>
</dbReference>
<comment type="caution">
    <text evidence="3">The sequence shown here is derived from an EMBL/GenBank/DDBJ whole genome shotgun (WGS) entry which is preliminary data.</text>
</comment>
<dbReference type="Pfam" id="PF00903">
    <property type="entry name" value="Glyoxalase"/>
    <property type="match status" value="1"/>
</dbReference>
<dbReference type="GO" id="GO:0004493">
    <property type="term" value="F:methylmalonyl-CoA epimerase activity"/>
    <property type="evidence" value="ECO:0007669"/>
    <property type="project" value="TreeGrafter"/>
</dbReference>
<name>A0A073K6X8_9BACI</name>
<sequence length="135" mass="15502">MPVKRIEHVGLMVANLEVSIAFYEKVVGLTLIKRMGHPNPNPNLKLAFLGANDSQETVLELIEGYHPSLPSEGKVHHICFNVERLEDEIDRLKKLDVTFLTEEIETLPDDSRYIFFAGPDGEWIEFFEKKGLRHE</sequence>
<dbReference type="SUPFAM" id="SSF54593">
    <property type="entry name" value="Glyoxalase/Bleomycin resistance protein/Dihydroxybiphenyl dioxygenase"/>
    <property type="match status" value="1"/>
</dbReference>
<proteinExistence type="predicted"/>
<dbReference type="eggNOG" id="COG0346">
    <property type="taxonomic scope" value="Bacteria"/>
</dbReference>
<organism evidence="3 4">
    <name type="scientific">Bacillus manliponensis</name>
    <dbReference type="NCBI Taxonomy" id="574376"/>
    <lineage>
        <taxon>Bacteria</taxon>
        <taxon>Bacillati</taxon>
        <taxon>Bacillota</taxon>
        <taxon>Bacilli</taxon>
        <taxon>Bacillales</taxon>
        <taxon>Bacillaceae</taxon>
        <taxon>Bacillus</taxon>
        <taxon>Bacillus cereus group</taxon>
    </lineage>
</organism>
<dbReference type="InterPro" id="IPR004360">
    <property type="entry name" value="Glyas_Fos-R_dOase_dom"/>
</dbReference>
<dbReference type="Gene3D" id="3.10.180.10">
    <property type="entry name" value="2,3-Dihydroxybiphenyl 1,2-Dioxygenase, domain 1"/>
    <property type="match status" value="1"/>
</dbReference>
<evidence type="ECO:0000313" key="3">
    <source>
        <dbReference type="EMBL" id="KEK17988.1"/>
    </source>
</evidence>
<feature type="domain" description="VOC" evidence="2">
    <location>
        <begin position="5"/>
        <end position="129"/>
    </location>
</feature>
<dbReference type="InterPro" id="IPR051785">
    <property type="entry name" value="MMCE/EMCE_epimerase"/>
</dbReference>
<dbReference type="AlphaFoldDB" id="A0A073K6X8"/>
<dbReference type="PANTHER" id="PTHR43048">
    <property type="entry name" value="METHYLMALONYL-COA EPIMERASE"/>
    <property type="match status" value="1"/>
</dbReference>
<dbReference type="RefSeq" id="WP_034642205.1">
    <property type="nucleotide sequence ID" value="NZ_CBCSJC010000016.1"/>
</dbReference>
<keyword evidence="1" id="KW-0479">Metal-binding</keyword>
<reference evidence="3 4" key="1">
    <citation type="submission" date="2014-06" db="EMBL/GenBank/DDBJ databases">
        <title>Draft genome sequence of Bacillus manliponensis JCM 15802 (MCCC 1A00708).</title>
        <authorList>
            <person name="Lai Q."/>
            <person name="Liu Y."/>
            <person name="Shao Z."/>
        </authorList>
    </citation>
    <scope>NUCLEOTIDE SEQUENCE [LARGE SCALE GENOMIC DNA]</scope>
    <source>
        <strain evidence="3 4">JCM 15802</strain>
    </source>
</reference>
<evidence type="ECO:0000313" key="4">
    <source>
        <dbReference type="Proteomes" id="UP000027822"/>
    </source>
</evidence>
<dbReference type="Proteomes" id="UP000027822">
    <property type="component" value="Unassembled WGS sequence"/>
</dbReference>
<dbReference type="CDD" id="cd06587">
    <property type="entry name" value="VOC"/>
    <property type="match status" value="1"/>
</dbReference>
<dbReference type="PANTHER" id="PTHR43048:SF3">
    <property type="entry name" value="METHYLMALONYL-COA EPIMERASE, MITOCHONDRIAL"/>
    <property type="match status" value="1"/>
</dbReference>
<gene>
    <name evidence="3" type="ORF">BAMA_08140</name>
</gene>
<keyword evidence="4" id="KW-1185">Reference proteome</keyword>
<dbReference type="InterPro" id="IPR029068">
    <property type="entry name" value="Glyas_Bleomycin-R_OHBP_Dase"/>
</dbReference>
<protein>
    <submittedName>
        <fullName evidence="3">Glyoxalase</fullName>
    </submittedName>
</protein>
<dbReference type="OrthoDB" id="371072at2"/>
<evidence type="ECO:0000256" key="1">
    <source>
        <dbReference type="ARBA" id="ARBA00022723"/>
    </source>
</evidence>
<evidence type="ECO:0000259" key="2">
    <source>
        <dbReference type="PROSITE" id="PS51819"/>
    </source>
</evidence>
<dbReference type="PROSITE" id="PS51819">
    <property type="entry name" value="VOC"/>
    <property type="match status" value="1"/>
</dbReference>
<dbReference type="GO" id="GO:0046491">
    <property type="term" value="P:L-methylmalonyl-CoA metabolic process"/>
    <property type="evidence" value="ECO:0007669"/>
    <property type="project" value="TreeGrafter"/>
</dbReference>
<dbReference type="EMBL" id="JOTN01000019">
    <property type="protein sequence ID" value="KEK17988.1"/>
    <property type="molecule type" value="Genomic_DNA"/>
</dbReference>
<accession>A0A073K6X8</accession>